<dbReference type="EMBL" id="CAJVQB010060197">
    <property type="protein sequence ID" value="CAG8839338.1"/>
    <property type="molecule type" value="Genomic_DNA"/>
</dbReference>
<keyword evidence="3" id="KW-1185">Reference proteome</keyword>
<reference evidence="2 3" key="1">
    <citation type="submission" date="2021-06" db="EMBL/GenBank/DDBJ databases">
        <authorList>
            <person name="Kallberg Y."/>
            <person name="Tangrot J."/>
            <person name="Rosling A."/>
        </authorList>
    </citation>
    <scope>NUCLEOTIDE SEQUENCE [LARGE SCALE GENOMIC DNA]</scope>
    <source>
        <strain evidence="2 3">120-4 pot B 10/14</strain>
    </source>
</reference>
<dbReference type="InterPro" id="IPR008906">
    <property type="entry name" value="HATC_C_dom"/>
</dbReference>
<evidence type="ECO:0000313" key="2">
    <source>
        <dbReference type="EMBL" id="CAG8839338.1"/>
    </source>
</evidence>
<comment type="caution">
    <text evidence="2">The sequence shown here is derived from an EMBL/GenBank/DDBJ whole genome shotgun (WGS) entry which is preliminary data.</text>
</comment>
<dbReference type="Proteomes" id="UP000789901">
    <property type="component" value="Unassembled WGS sequence"/>
</dbReference>
<protein>
    <submittedName>
        <fullName evidence="2">22612_t:CDS:1</fullName>
    </submittedName>
</protein>
<name>A0ABN7WRY0_GIGMA</name>
<accession>A0ABN7WRY0</accession>
<feature type="domain" description="HAT C-terminal dimerisation" evidence="1">
    <location>
        <begin position="29"/>
        <end position="64"/>
    </location>
</feature>
<evidence type="ECO:0000313" key="3">
    <source>
        <dbReference type="Proteomes" id="UP000789901"/>
    </source>
</evidence>
<dbReference type="SUPFAM" id="SSF53098">
    <property type="entry name" value="Ribonuclease H-like"/>
    <property type="match status" value="1"/>
</dbReference>
<dbReference type="Pfam" id="PF05699">
    <property type="entry name" value="Dimer_Tnp_hAT"/>
    <property type="match status" value="1"/>
</dbReference>
<sequence length="65" mass="7165">ARYSNGYDELNHYLESSPKPNTTDVLKCAPVECIFSKSGNIITPECNQLGSGTIKALMCLKSWLN</sequence>
<evidence type="ECO:0000259" key="1">
    <source>
        <dbReference type="Pfam" id="PF05699"/>
    </source>
</evidence>
<feature type="non-terminal residue" evidence="2">
    <location>
        <position position="1"/>
    </location>
</feature>
<organism evidence="2 3">
    <name type="scientific">Gigaspora margarita</name>
    <dbReference type="NCBI Taxonomy" id="4874"/>
    <lineage>
        <taxon>Eukaryota</taxon>
        <taxon>Fungi</taxon>
        <taxon>Fungi incertae sedis</taxon>
        <taxon>Mucoromycota</taxon>
        <taxon>Glomeromycotina</taxon>
        <taxon>Glomeromycetes</taxon>
        <taxon>Diversisporales</taxon>
        <taxon>Gigasporaceae</taxon>
        <taxon>Gigaspora</taxon>
    </lineage>
</organism>
<gene>
    <name evidence="2" type="ORF">GMARGA_LOCUS34402</name>
</gene>
<dbReference type="InterPro" id="IPR012337">
    <property type="entry name" value="RNaseH-like_sf"/>
</dbReference>
<proteinExistence type="predicted"/>